<name>A0ABD2Z4J9_9GENT</name>
<accession>A0ABD2Z4J9</accession>
<reference evidence="2 3" key="1">
    <citation type="submission" date="2024-11" db="EMBL/GenBank/DDBJ databases">
        <title>A near-complete genome assembly of Cinchona calisaya.</title>
        <authorList>
            <person name="Lian D.C."/>
            <person name="Zhao X.W."/>
            <person name="Wei L."/>
        </authorList>
    </citation>
    <scope>NUCLEOTIDE SEQUENCE [LARGE SCALE GENOMIC DNA]</scope>
    <source>
        <tissue evidence="2">Nenye</tissue>
    </source>
</reference>
<gene>
    <name evidence="2" type="ORF">ACH5RR_026726</name>
</gene>
<dbReference type="AlphaFoldDB" id="A0ABD2Z4J9"/>
<evidence type="ECO:0000313" key="3">
    <source>
        <dbReference type="Proteomes" id="UP001630127"/>
    </source>
</evidence>
<organism evidence="2 3">
    <name type="scientific">Cinchona calisaya</name>
    <dbReference type="NCBI Taxonomy" id="153742"/>
    <lineage>
        <taxon>Eukaryota</taxon>
        <taxon>Viridiplantae</taxon>
        <taxon>Streptophyta</taxon>
        <taxon>Embryophyta</taxon>
        <taxon>Tracheophyta</taxon>
        <taxon>Spermatophyta</taxon>
        <taxon>Magnoliopsida</taxon>
        <taxon>eudicotyledons</taxon>
        <taxon>Gunneridae</taxon>
        <taxon>Pentapetalae</taxon>
        <taxon>asterids</taxon>
        <taxon>lamiids</taxon>
        <taxon>Gentianales</taxon>
        <taxon>Rubiaceae</taxon>
        <taxon>Cinchonoideae</taxon>
        <taxon>Cinchoneae</taxon>
        <taxon>Cinchona</taxon>
    </lineage>
</organism>
<feature type="domain" description="Late blight resistance protein R1A-like N-terminal" evidence="1">
    <location>
        <begin position="19"/>
        <end position="213"/>
    </location>
</feature>
<comment type="caution">
    <text evidence="2">The sequence shown here is derived from an EMBL/GenBank/DDBJ whole genome shotgun (WGS) entry which is preliminary data.</text>
</comment>
<proteinExistence type="predicted"/>
<protein>
    <recommendedName>
        <fullName evidence="1">Late blight resistance protein R1A-like N-terminal domain-containing protein</fullName>
    </recommendedName>
</protein>
<dbReference type="InterPro" id="IPR021929">
    <property type="entry name" value="R1A-like_N"/>
</dbReference>
<dbReference type="Proteomes" id="UP001630127">
    <property type="component" value="Unassembled WGS sequence"/>
</dbReference>
<dbReference type="EMBL" id="JBJUIK010000011">
    <property type="protein sequence ID" value="KAL3514009.1"/>
    <property type="molecule type" value="Genomic_DNA"/>
</dbReference>
<dbReference type="Pfam" id="PF12061">
    <property type="entry name" value="NB-LRR"/>
    <property type="match status" value="1"/>
</dbReference>
<evidence type="ECO:0000259" key="1">
    <source>
        <dbReference type="Pfam" id="PF12061"/>
    </source>
</evidence>
<keyword evidence="3" id="KW-1185">Reference proteome</keyword>
<sequence>MLSSLNDLKSLKEDINKIISLHNRTSVSALVTWEKAEYVVIFIDSVLQILKDITISEALIFVNPIKREILKLEEKLKFLMNFLWFTTNPLFEFENKKVILHSAQKLAVEILHCFFLYFVGGDELVGDHMREDILPYLLRKIDTLLHVIVQFYNGSGSIKLQDGNRTMNEHVLDFVDYLIHKLRLLSMSNDKASFMVAVKVQIRILVDELSFLRMVEN</sequence>
<evidence type="ECO:0000313" key="2">
    <source>
        <dbReference type="EMBL" id="KAL3514009.1"/>
    </source>
</evidence>